<dbReference type="SUPFAM" id="SSF88713">
    <property type="entry name" value="Glycoside hydrolase/deacetylase"/>
    <property type="match status" value="1"/>
</dbReference>
<dbReference type="InterPro" id="IPR011330">
    <property type="entry name" value="Glyco_hydro/deAcase_b/a-brl"/>
</dbReference>
<dbReference type="PANTHER" id="PTHR10587">
    <property type="entry name" value="GLYCOSYL TRANSFERASE-RELATED"/>
    <property type="match status" value="1"/>
</dbReference>
<keyword evidence="5" id="KW-1185">Reference proteome</keyword>
<dbReference type="Proteomes" id="UP000281498">
    <property type="component" value="Unassembled WGS sequence"/>
</dbReference>
<evidence type="ECO:0000313" key="5">
    <source>
        <dbReference type="Proteomes" id="UP000281498"/>
    </source>
</evidence>
<reference evidence="4 5" key="1">
    <citation type="submission" date="2017-10" db="EMBL/GenBank/DDBJ databases">
        <title>Bacillus sp. nov., a halophilic bacterium isolated from a Keqin Lake.</title>
        <authorList>
            <person name="Wang H."/>
        </authorList>
    </citation>
    <scope>NUCLEOTIDE SEQUENCE [LARGE SCALE GENOMIC DNA]</scope>
    <source>
        <strain evidence="4 5">KCTC 13187</strain>
    </source>
</reference>
<feature type="domain" description="NodB homology" evidence="3">
    <location>
        <begin position="28"/>
        <end position="203"/>
    </location>
</feature>
<dbReference type="GO" id="GO:0046872">
    <property type="term" value="F:metal ion binding"/>
    <property type="evidence" value="ECO:0007669"/>
    <property type="project" value="UniProtKB-KW"/>
</dbReference>
<dbReference type="PROSITE" id="PS51677">
    <property type="entry name" value="NODB"/>
    <property type="match status" value="1"/>
</dbReference>
<sequence>MITTEVVYNFNDERAITTAKNRSNKKEKIVHLTFDDGPSKYLEDILDVLAAEGVVAHFFWQSRLLHHQRPWKRVLAEGHMIGSHSHSHPDLTKLTYEEQKKQLVTSKKIIEEVTKQPVHYFRPPFGQYNSDTLDIASNLEMETILWNVASLDWTLKDDPEKIIQNVNDYVLDGSIVLLHEVEQTLYVLPRLIKTLKKKGFTFSTIRASMN</sequence>
<dbReference type="GO" id="GO:0016020">
    <property type="term" value="C:membrane"/>
    <property type="evidence" value="ECO:0007669"/>
    <property type="project" value="TreeGrafter"/>
</dbReference>
<dbReference type="PANTHER" id="PTHR10587:SF133">
    <property type="entry name" value="CHITIN DEACETYLASE 1-RELATED"/>
    <property type="match status" value="1"/>
</dbReference>
<dbReference type="EMBL" id="PDOE01000011">
    <property type="protein sequence ID" value="RKL65829.1"/>
    <property type="molecule type" value="Genomic_DNA"/>
</dbReference>
<evidence type="ECO:0000313" key="4">
    <source>
        <dbReference type="EMBL" id="RKL65829.1"/>
    </source>
</evidence>
<dbReference type="GO" id="GO:0005975">
    <property type="term" value="P:carbohydrate metabolic process"/>
    <property type="evidence" value="ECO:0007669"/>
    <property type="project" value="InterPro"/>
</dbReference>
<dbReference type="Pfam" id="PF01522">
    <property type="entry name" value="Polysacc_deac_1"/>
    <property type="match status" value="1"/>
</dbReference>
<protein>
    <submittedName>
        <fullName evidence="4">Polysaccharide deacetylase</fullName>
    </submittedName>
</protein>
<evidence type="ECO:0000256" key="2">
    <source>
        <dbReference type="ARBA" id="ARBA00022801"/>
    </source>
</evidence>
<evidence type="ECO:0000256" key="1">
    <source>
        <dbReference type="ARBA" id="ARBA00022723"/>
    </source>
</evidence>
<gene>
    <name evidence="4" type="ORF">CR203_18395</name>
</gene>
<dbReference type="Gene3D" id="3.20.20.370">
    <property type="entry name" value="Glycoside hydrolase/deacetylase"/>
    <property type="match status" value="1"/>
</dbReference>
<comment type="caution">
    <text evidence="4">The sequence shown here is derived from an EMBL/GenBank/DDBJ whole genome shotgun (WGS) entry which is preliminary data.</text>
</comment>
<organism evidence="4 5">
    <name type="scientific">Salipaludibacillus neizhouensis</name>
    <dbReference type="NCBI Taxonomy" id="885475"/>
    <lineage>
        <taxon>Bacteria</taxon>
        <taxon>Bacillati</taxon>
        <taxon>Bacillota</taxon>
        <taxon>Bacilli</taxon>
        <taxon>Bacillales</taxon>
        <taxon>Bacillaceae</taxon>
    </lineage>
</organism>
<keyword evidence="2" id="KW-0378">Hydrolase</keyword>
<dbReference type="InterPro" id="IPR002509">
    <property type="entry name" value="NODB_dom"/>
</dbReference>
<dbReference type="InterPro" id="IPR050248">
    <property type="entry name" value="Polysacc_deacetylase_ArnD"/>
</dbReference>
<evidence type="ECO:0000259" key="3">
    <source>
        <dbReference type="PROSITE" id="PS51677"/>
    </source>
</evidence>
<dbReference type="OrthoDB" id="9812065at2"/>
<name>A0A3A9K0B8_9BACI</name>
<proteinExistence type="predicted"/>
<dbReference type="CDD" id="cd10917">
    <property type="entry name" value="CE4_NodB_like_6s_7s"/>
    <property type="match status" value="1"/>
</dbReference>
<dbReference type="GO" id="GO:0016810">
    <property type="term" value="F:hydrolase activity, acting on carbon-nitrogen (but not peptide) bonds"/>
    <property type="evidence" value="ECO:0007669"/>
    <property type="project" value="InterPro"/>
</dbReference>
<keyword evidence="1" id="KW-0479">Metal-binding</keyword>
<accession>A0A3A9K0B8</accession>
<dbReference type="AlphaFoldDB" id="A0A3A9K0B8"/>